<accession>A0A1L8CWL4</accession>
<keyword evidence="2" id="KW-1185">Reference proteome</keyword>
<name>A0A1L8CWL4_9THEO</name>
<comment type="caution">
    <text evidence="1">The sequence shown here is derived from an EMBL/GenBank/DDBJ whole genome shotgun (WGS) entry which is preliminary data.</text>
</comment>
<proteinExistence type="predicted"/>
<protein>
    <submittedName>
        <fullName evidence="1">Uncharacterized protein</fullName>
    </submittedName>
</protein>
<dbReference type="Proteomes" id="UP000187485">
    <property type="component" value="Unassembled WGS sequence"/>
</dbReference>
<dbReference type="EMBL" id="BDJK01000041">
    <property type="protein sequence ID" value="GAV23308.1"/>
    <property type="molecule type" value="Genomic_DNA"/>
</dbReference>
<dbReference type="AlphaFoldDB" id="A0A1L8CWL4"/>
<gene>
    <name evidence="1" type="ORF">cpu_18180</name>
</gene>
<evidence type="ECO:0000313" key="1">
    <source>
        <dbReference type="EMBL" id="GAV23308.1"/>
    </source>
</evidence>
<evidence type="ECO:0000313" key="2">
    <source>
        <dbReference type="Proteomes" id="UP000187485"/>
    </source>
</evidence>
<sequence>MVLLKRNLREIFSQSSNQFPSHNGSIKTSYDANKIKITSKFPSHNGSIKTTQRFSQYYI</sequence>
<reference evidence="2" key="1">
    <citation type="submission" date="2016-12" db="EMBL/GenBank/DDBJ databases">
        <title>Draft Genome Sequences od Carboxydothermus pertinax and islandicus, Hydrogenogenic Carboxydotrophic Bacteria.</title>
        <authorList>
            <person name="Fukuyama Y."/>
            <person name="Ohmae K."/>
            <person name="Yoneda Y."/>
            <person name="Yoshida T."/>
            <person name="Sako Y."/>
        </authorList>
    </citation>
    <scope>NUCLEOTIDE SEQUENCE [LARGE SCALE GENOMIC DNA]</scope>
    <source>
        <strain evidence="2">Ug1</strain>
    </source>
</reference>
<organism evidence="1 2">
    <name type="scientific">Carboxydothermus pertinax</name>
    <dbReference type="NCBI Taxonomy" id="870242"/>
    <lineage>
        <taxon>Bacteria</taxon>
        <taxon>Bacillati</taxon>
        <taxon>Bacillota</taxon>
        <taxon>Clostridia</taxon>
        <taxon>Thermoanaerobacterales</taxon>
        <taxon>Thermoanaerobacteraceae</taxon>
        <taxon>Carboxydothermus</taxon>
    </lineage>
</organism>